<keyword evidence="3" id="KW-0052">Apoplast</keyword>
<dbReference type="GO" id="GO:0048364">
    <property type="term" value="P:root development"/>
    <property type="evidence" value="ECO:0007669"/>
    <property type="project" value="InterPro"/>
</dbReference>
<evidence type="ECO:0000256" key="9">
    <source>
        <dbReference type="SAM" id="SignalP"/>
    </source>
</evidence>
<feature type="signal peptide" evidence="9">
    <location>
        <begin position="1"/>
        <end position="27"/>
    </location>
</feature>
<keyword evidence="7" id="KW-0379">Hydroxylation</keyword>
<evidence type="ECO:0000256" key="4">
    <source>
        <dbReference type="ARBA" id="ARBA00022525"/>
    </source>
</evidence>
<name>A0A1U8AZD1_NELNU</name>
<evidence type="ECO:0000313" key="11">
    <source>
        <dbReference type="RefSeq" id="XP_010268866.1"/>
    </source>
</evidence>
<evidence type="ECO:0000256" key="6">
    <source>
        <dbReference type="ARBA" id="ARBA00022729"/>
    </source>
</evidence>
<feature type="chain" id="PRO_5043792098" evidence="9">
    <location>
        <begin position="28"/>
        <end position="118"/>
    </location>
</feature>
<dbReference type="GO" id="GO:0006995">
    <property type="term" value="P:cellular response to nitrogen starvation"/>
    <property type="evidence" value="ECO:0007669"/>
    <property type="project" value="UniProtKB-ARBA"/>
</dbReference>
<dbReference type="Proteomes" id="UP000189703">
    <property type="component" value="Unplaced"/>
</dbReference>
<gene>
    <name evidence="11" type="primary">LOC104605702</name>
</gene>
<evidence type="ECO:0000256" key="2">
    <source>
        <dbReference type="ARBA" id="ARBA00008963"/>
    </source>
</evidence>
<proteinExistence type="inferred from homology"/>
<evidence type="ECO:0000256" key="7">
    <source>
        <dbReference type="ARBA" id="ARBA00023278"/>
    </source>
</evidence>
<evidence type="ECO:0000256" key="8">
    <source>
        <dbReference type="SAM" id="MobiDB-lite"/>
    </source>
</evidence>
<sequence length="118" mass="12416">MANVKSVLTCVSLLLLVFSHELRSIEGRHLSFAQKKESPNKKSAVINTESSPTENTTSRSETTTRMVASIDASGSPLAGQPENSQAALLAPSSDNNITDFRPTTPGHSPGVGHSRGGN</sequence>
<dbReference type="OMA" id="STTEYTH"/>
<organism evidence="10 11">
    <name type="scientific">Nelumbo nucifera</name>
    <name type="common">Sacred lotus</name>
    <dbReference type="NCBI Taxonomy" id="4432"/>
    <lineage>
        <taxon>Eukaryota</taxon>
        <taxon>Viridiplantae</taxon>
        <taxon>Streptophyta</taxon>
        <taxon>Embryophyta</taxon>
        <taxon>Tracheophyta</taxon>
        <taxon>Spermatophyta</taxon>
        <taxon>Magnoliopsida</taxon>
        <taxon>Proteales</taxon>
        <taxon>Nelumbonaceae</taxon>
        <taxon>Nelumbo</taxon>
    </lineage>
</organism>
<dbReference type="GeneID" id="104605702"/>
<dbReference type="STRING" id="4432.A0A1U8AZD1"/>
<dbReference type="KEGG" id="nnu:104605702"/>
<dbReference type="PANTHER" id="PTHR33348">
    <property type="entry name" value="PRECURSOR OF CEP5"/>
    <property type="match status" value="1"/>
</dbReference>
<dbReference type="GO" id="GO:1901371">
    <property type="term" value="P:regulation of leaf morphogenesis"/>
    <property type="evidence" value="ECO:0000318"/>
    <property type="project" value="GO_Central"/>
</dbReference>
<dbReference type="GO" id="GO:0005576">
    <property type="term" value="C:extracellular region"/>
    <property type="evidence" value="ECO:0000318"/>
    <property type="project" value="GO_Central"/>
</dbReference>
<feature type="compositionally biased region" description="Polar residues" evidence="8">
    <location>
        <begin position="81"/>
        <end position="98"/>
    </location>
</feature>
<comment type="subcellular location">
    <subcellularLocation>
        <location evidence="1">Secreted</location>
        <location evidence="1">Extracellular space</location>
        <location evidence="1">Apoplast</location>
    </subcellularLocation>
</comment>
<evidence type="ECO:0000256" key="5">
    <source>
        <dbReference type="ARBA" id="ARBA00022702"/>
    </source>
</evidence>
<protein>
    <submittedName>
        <fullName evidence="11">Uncharacterized protein LOC104605702</fullName>
    </submittedName>
</protein>
<feature type="compositionally biased region" description="Low complexity" evidence="8">
    <location>
        <begin position="47"/>
        <end position="65"/>
    </location>
</feature>
<dbReference type="GO" id="GO:0048046">
    <property type="term" value="C:apoplast"/>
    <property type="evidence" value="ECO:0007669"/>
    <property type="project" value="UniProtKB-SubCell"/>
</dbReference>
<dbReference type="GO" id="GO:0005179">
    <property type="term" value="F:hormone activity"/>
    <property type="evidence" value="ECO:0000318"/>
    <property type="project" value="GO_Central"/>
</dbReference>
<dbReference type="InterPro" id="IPR033250">
    <property type="entry name" value="CEP"/>
</dbReference>
<feature type="region of interest" description="Disordered" evidence="8">
    <location>
        <begin position="32"/>
        <end position="118"/>
    </location>
</feature>
<dbReference type="PANTHER" id="PTHR33348:SF3">
    <property type="entry name" value="PRECURSOR OF CEP1"/>
    <property type="match status" value="1"/>
</dbReference>
<dbReference type="GO" id="GO:1902025">
    <property type="term" value="P:nitrate import"/>
    <property type="evidence" value="ECO:0000318"/>
    <property type="project" value="GO_Central"/>
</dbReference>
<dbReference type="AlphaFoldDB" id="A0A1U8AZD1"/>
<evidence type="ECO:0000256" key="3">
    <source>
        <dbReference type="ARBA" id="ARBA00022523"/>
    </source>
</evidence>
<dbReference type="RefSeq" id="XP_010268866.1">
    <property type="nucleotide sequence ID" value="XM_010270564.2"/>
</dbReference>
<keyword evidence="6 9" id="KW-0732">Signal</keyword>
<dbReference type="OrthoDB" id="1939038at2759"/>
<accession>A0A1U8AZD1</accession>
<keyword evidence="5" id="KW-0372">Hormone</keyword>
<keyword evidence="10" id="KW-1185">Reference proteome</keyword>
<keyword evidence="4" id="KW-0964">Secreted</keyword>
<comment type="similarity">
    <text evidence="2">Belongs to the C-terminally encoded plant signaling peptide (CEP) family.</text>
</comment>
<dbReference type="GO" id="GO:2000280">
    <property type="term" value="P:regulation of root development"/>
    <property type="evidence" value="ECO:0000318"/>
    <property type="project" value="GO_Central"/>
</dbReference>
<reference evidence="11" key="1">
    <citation type="submission" date="2025-08" db="UniProtKB">
        <authorList>
            <consortium name="RefSeq"/>
        </authorList>
    </citation>
    <scope>IDENTIFICATION</scope>
</reference>
<evidence type="ECO:0000256" key="1">
    <source>
        <dbReference type="ARBA" id="ARBA00004271"/>
    </source>
</evidence>
<evidence type="ECO:0000313" key="10">
    <source>
        <dbReference type="Proteomes" id="UP000189703"/>
    </source>
</evidence>